<dbReference type="RefSeq" id="WP_009350822.1">
    <property type="nucleotide sequence ID" value="NZ_GL638158.1"/>
</dbReference>
<dbReference type="HOGENOM" id="CLU_2384491_0_0_9"/>
<dbReference type="EMBL" id="AECV01000063">
    <property type="protein sequence ID" value="EFW28654.1"/>
    <property type="molecule type" value="Genomic_DNA"/>
</dbReference>
<comment type="caution">
    <text evidence="1">The sequence shown here is derived from an EMBL/GenBank/DDBJ whole genome shotgun (WGS) entry which is preliminary data.</text>
</comment>
<keyword evidence="2" id="KW-1185">Reference proteome</keyword>
<evidence type="ECO:0000313" key="1">
    <source>
        <dbReference type="EMBL" id="EFW28654.1"/>
    </source>
</evidence>
<name>E7N580_9FIRM</name>
<dbReference type="STRING" id="749551.HMPREF9555_02175"/>
<gene>
    <name evidence="1" type="ORF">HMPREF9555_02175</name>
</gene>
<sequence length="94" mass="10785">MSVLMIIFTVIELRKKTDRYHEIILYREGIAIRNETAGEEYFAPKEAISFSRDLAADTVTIRAAALPHTLVLRFGTGIFSDEGVLQNNLERYFF</sequence>
<proteinExistence type="predicted"/>
<protein>
    <submittedName>
        <fullName evidence="1">Uncharacterized protein</fullName>
    </submittedName>
</protein>
<accession>E7N580</accession>
<reference evidence="1 2" key="1">
    <citation type="submission" date="2010-08" db="EMBL/GenBank/DDBJ databases">
        <authorList>
            <person name="Weinstock G."/>
            <person name="Sodergren E."/>
            <person name="Clifton S."/>
            <person name="Fulton L."/>
            <person name="Fulton B."/>
            <person name="Courtney L."/>
            <person name="Fronick C."/>
            <person name="Harrison M."/>
            <person name="Strong C."/>
            <person name="Farmer C."/>
            <person name="Delahaunty K."/>
            <person name="Markovic C."/>
            <person name="Hall O."/>
            <person name="Minx P."/>
            <person name="Tomlinson C."/>
            <person name="Mitreva M."/>
            <person name="Hou S."/>
            <person name="Chen J."/>
            <person name="Wollam A."/>
            <person name="Pepin K.H."/>
            <person name="Johnson M."/>
            <person name="Bhonagiri V."/>
            <person name="Zhang X."/>
            <person name="Suruliraj S."/>
            <person name="Warren W."/>
            <person name="Chinwalla A."/>
            <person name="Mardis E.R."/>
            <person name="Wilson R.K."/>
        </authorList>
    </citation>
    <scope>NUCLEOTIDE SEQUENCE [LARGE SCALE GENOMIC DNA]</scope>
    <source>
        <strain evidence="1 2">F0399</strain>
    </source>
</reference>
<dbReference type="Proteomes" id="UP000004633">
    <property type="component" value="Unassembled WGS sequence"/>
</dbReference>
<dbReference type="AlphaFoldDB" id="E7N580"/>
<organism evidence="1 2">
    <name type="scientific">Selenomonas artemidis F0399</name>
    <dbReference type="NCBI Taxonomy" id="749551"/>
    <lineage>
        <taxon>Bacteria</taxon>
        <taxon>Bacillati</taxon>
        <taxon>Bacillota</taxon>
        <taxon>Negativicutes</taxon>
        <taxon>Selenomonadales</taxon>
        <taxon>Selenomonadaceae</taxon>
        <taxon>Selenomonas</taxon>
    </lineage>
</organism>
<evidence type="ECO:0000313" key="2">
    <source>
        <dbReference type="Proteomes" id="UP000004633"/>
    </source>
</evidence>